<dbReference type="SUPFAM" id="SSF50692">
    <property type="entry name" value="ADC-like"/>
    <property type="match status" value="1"/>
</dbReference>
<dbReference type="Gene3D" id="2.40.40.20">
    <property type="match status" value="1"/>
</dbReference>
<keyword evidence="1" id="KW-0004">4Fe-4S</keyword>
<keyword evidence="4" id="KW-0411">Iron-sulfur</keyword>
<gene>
    <name evidence="6" type="ORF">OOU_Y34scaffold00765g78</name>
</gene>
<dbReference type="EMBL" id="JH793246">
    <property type="protein sequence ID" value="ELQ34532.1"/>
    <property type="molecule type" value="Genomic_DNA"/>
</dbReference>
<keyword evidence="2" id="KW-0479">Metal-binding</keyword>
<evidence type="ECO:0000259" key="5">
    <source>
        <dbReference type="PROSITE" id="PS51669"/>
    </source>
</evidence>
<reference evidence="6" key="1">
    <citation type="journal article" date="2012" name="PLoS Genet.">
        <title>Comparative analysis of the genomes of two field isolates of the rice blast fungus Magnaporthe oryzae.</title>
        <authorList>
            <person name="Xue M."/>
            <person name="Yang J."/>
            <person name="Li Z."/>
            <person name="Hu S."/>
            <person name="Yao N."/>
            <person name="Dean R.A."/>
            <person name="Zhao W."/>
            <person name="Shen M."/>
            <person name="Zhang H."/>
            <person name="Li C."/>
            <person name="Liu L."/>
            <person name="Cao L."/>
            <person name="Xu X."/>
            <person name="Xing Y."/>
            <person name="Hsiang T."/>
            <person name="Zhang Z."/>
            <person name="Xu J.R."/>
            <person name="Peng Y.L."/>
        </authorList>
    </citation>
    <scope>NUCLEOTIDE SEQUENCE</scope>
    <source>
        <strain evidence="6">Y34</strain>
    </source>
</reference>
<dbReference type="Pfam" id="PF01568">
    <property type="entry name" value="Molydop_binding"/>
    <property type="match status" value="1"/>
</dbReference>
<dbReference type="GO" id="GO:0046872">
    <property type="term" value="F:metal ion binding"/>
    <property type="evidence" value="ECO:0007669"/>
    <property type="project" value="UniProtKB-KW"/>
</dbReference>
<dbReference type="InterPro" id="IPR006656">
    <property type="entry name" value="Mopterin_OxRdtase"/>
</dbReference>
<dbReference type="InterPro" id="IPR006657">
    <property type="entry name" value="MoPterin_dinucl-bd_dom"/>
</dbReference>
<dbReference type="CDD" id="cd00508">
    <property type="entry name" value="MopB_CT_Fdh-Nap-like"/>
    <property type="match status" value="1"/>
</dbReference>
<dbReference type="Gene3D" id="2.20.25.90">
    <property type="entry name" value="ADC-like domains"/>
    <property type="match status" value="1"/>
</dbReference>
<evidence type="ECO:0000256" key="3">
    <source>
        <dbReference type="ARBA" id="ARBA00023004"/>
    </source>
</evidence>
<dbReference type="GO" id="GO:0016491">
    <property type="term" value="F:oxidoreductase activity"/>
    <property type="evidence" value="ECO:0007669"/>
    <property type="project" value="InterPro"/>
</dbReference>
<evidence type="ECO:0000256" key="4">
    <source>
        <dbReference type="ARBA" id="ARBA00023014"/>
    </source>
</evidence>
<dbReference type="SMR" id="A0AA97PHA3"/>
<dbReference type="Proteomes" id="UP000011086">
    <property type="component" value="Unassembled WGS sequence"/>
</dbReference>
<evidence type="ECO:0000256" key="2">
    <source>
        <dbReference type="ARBA" id="ARBA00022723"/>
    </source>
</evidence>
<dbReference type="Gene3D" id="3.40.50.740">
    <property type="match status" value="1"/>
</dbReference>
<accession>A0AA97PHA3</accession>
<dbReference type="PANTHER" id="PTHR43105:SF10">
    <property type="entry name" value="NADH-QUINONE OXIDOREDUCTASE SUBUNIT G"/>
    <property type="match status" value="1"/>
</dbReference>
<dbReference type="PROSITE" id="PS51669">
    <property type="entry name" value="4FE4S_MOW_BIS_MGD"/>
    <property type="match status" value="1"/>
</dbReference>
<dbReference type="AlphaFoldDB" id="A0AA97PHA3"/>
<dbReference type="GO" id="GO:0043546">
    <property type="term" value="F:molybdopterin cofactor binding"/>
    <property type="evidence" value="ECO:0007669"/>
    <property type="project" value="InterPro"/>
</dbReference>
<organism evidence="6">
    <name type="scientific">Pyricularia oryzae (strain Y34)</name>
    <name type="common">Rice blast fungus</name>
    <name type="synonym">Magnaporthe oryzae</name>
    <dbReference type="NCBI Taxonomy" id="1143189"/>
    <lineage>
        <taxon>Eukaryota</taxon>
        <taxon>Fungi</taxon>
        <taxon>Dikarya</taxon>
        <taxon>Ascomycota</taxon>
        <taxon>Pezizomycotina</taxon>
        <taxon>Sordariomycetes</taxon>
        <taxon>Sordariomycetidae</taxon>
        <taxon>Magnaporthales</taxon>
        <taxon>Pyriculariaceae</taxon>
        <taxon>Pyricularia</taxon>
    </lineage>
</organism>
<keyword evidence="3" id="KW-0408">Iron</keyword>
<dbReference type="SUPFAM" id="SSF53706">
    <property type="entry name" value="Formate dehydrogenase/DMSO reductase, domains 1-3"/>
    <property type="match status" value="1"/>
</dbReference>
<evidence type="ECO:0000313" key="6">
    <source>
        <dbReference type="EMBL" id="ELQ34532.1"/>
    </source>
</evidence>
<feature type="domain" description="4Fe-4S Mo/W bis-MGD-type" evidence="5">
    <location>
        <begin position="42"/>
        <end position="98"/>
    </location>
</feature>
<sequence>MHEQLSPTSQCRNSIEDIWGPRAPYKAEWPRRVDYAWDEEPEKWVQSACVLCSNGCGLDIGLKDGYVVGVRGRATDRVNKGRLGPKGLHGKDRLTHPLIRRNGRLEQASWDEAMDLIVRKSKSLSSTLTNHSISFYTSGQLFLEEYYALALVGKAGLNTLHMDGNTRLCTATAAASMRESFGSDGQAGSYTDIDYTDCIFMVGHNMAATQTVLWSRILDRLEGPHPPKLIVVDPRRSEVAKKAVLHLAPKIGTNLALLNGIQHVMFENKWVDADFIAKHTIGVSELRETVKDYTPEYVEKLTEVPAADIETAAYILGQTQTLLSTALQGVYQSNQATASACQINNINLIRGLIGKPGSGVLQMNGQPTAQNNRETGCDGEFPGFRNHQNPRHMQELADLWNIDVAKLPHWCEPTHIQNMLNFMEQGSIRMCWISGTNPLVSLPDLPRIRRIFSSPEMFVVCQDIFMTETGQLADVVLPAAQWGEKTGCFTNVDRTVHISHKAVDPPGEARSDLDIFLDYSRRMGFKDKDGKDLLPYTTPEEVFEAWKRVSAGRPCDYTGLSYDKLTGGSGIQWPCNQDWPMGRERLYEAGRFYTDLDECESFGHDLETGAPHTVDQYRVLNPAGRAILKSCRYMAHPEEPSDEYPLRLATGRNVYQFHTRTKTGRAPALRKACAEPEVRLSEKDAASFNVKDGDMVIVRSRRGAVEVKARIGDIIPGQAFITFHFGSWGSEDGRARAANDLTISYWDPISKQPTFKAGAVRIEKIPPDTKGPCIRETQSEAAKNANKRNFADADADAASMEADLAGRERHLEIWLGECQECIVQLAEIYSQIIPRLVHDSEVQGGLKVLEGLAESTRTEIQAFAAKYGENKQTGRSRAKVLREALFPREDEPRSPHRVLETLQGLNVYLAHIEGTLLALTPASAALWDKDFQGAVAGAKSMVSRMRQWAENQILVRGPQTLLVPAKALRDEHFIGRVEQPR</sequence>
<dbReference type="InterPro" id="IPR006963">
    <property type="entry name" value="Mopterin_OxRdtase_4Fe-4S_dom"/>
</dbReference>
<dbReference type="InterPro" id="IPR009010">
    <property type="entry name" value="Asp_de-COase-like_dom_sf"/>
</dbReference>
<name>A0AA97PHA3_PYRO3</name>
<protein>
    <submittedName>
        <fullName evidence="6">Formate dehydrogenase alpha chain</fullName>
    </submittedName>
</protein>
<evidence type="ECO:0000256" key="1">
    <source>
        <dbReference type="ARBA" id="ARBA00022485"/>
    </source>
</evidence>
<dbReference type="InterPro" id="IPR050123">
    <property type="entry name" value="Prok_molybdopt-oxidoreductase"/>
</dbReference>
<dbReference type="Gene3D" id="3.40.228.10">
    <property type="entry name" value="Dimethylsulfoxide Reductase, domain 2"/>
    <property type="match status" value="1"/>
</dbReference>
<dbReference type="Pfam" id="PF00384">
    <property type="entry name" value="Molybdopterin"/>
    <property type="match status" value="1"/>
</dbReference>
<dbReference type="CDD" id="cd02754">
    <property type="entry name" value="MopB_Nitrate-R-NapA-like"/>
    <property type="match status" value="1"/>
</dbReference>
<dbReference type="GO" id="GO:0051539">
    <property type="term" value="F:4 iron, 4 sulfur cluster binding"/>
    <property type="evidence" value="ECO:0007669"/>
    <property type="project" value="UniProtKB-KW"/>
</dbReference>
<dbReference type="PANTHER" id="PTHR43105">
    <property type="entry name" value="RESPIRATORY NITRATE REDUCTASE"/>
    <property type="match status" value="1"/>
</dbReference>
<dbReference type="SMART" id="SM00926">
    <property type="entry name" value="Molybdop_Fe4S4"/>
    <property type="match status" value="1"/>
</dbReference>
<proteinExistence type="predicted"/>